<feature type="region of interest" description="Disordered" evidence="1">
    <location>
        <begin position="45"/>
        <end position="64"/>
    </location>
</feature>
<keyword evidence="3" id="KW-1185">Reference proteome</keyword>
<proteinExistence type="predicted"/>
<name>A0A133UMK0_9EURY</name>
<organism evidence="2 3">
    <name type="scientific">candidate division MSBL1 archaeon SCGC-AAA259I09</name>
    <dbReference type="NCBI Taxonomy" id="1698267"/>
    <lineage>
        <taxon>Archaea</taxon>
        <taxon>Methanobacteriati</taxon>
        <taxon>Methanobacteriota</taxon>
        <taxon>candidate division MSBL1</taxon>
    </lineage>
</organism>
<sequence length="64" mass="6798">MNMGEARRRGGTDDGGNRGRKISGYRGSPGVPLLPLCGLEVMSEGRGGRRGTSFVGWRASESPF</sequence>
<evidence type="ECO:0000256" key="1">
    <source>
        <dbReference type="SAM" id="MobiDB-lite"/>
    </source>
</evidence>
<comment type="caution">
    <text evidence="2">The sequence shown here is derived from an EMBL/GenBank/DDBJ whole genome shotgun (WGS) entry which is preliminary data.</text>
</comment>
<reference evidence="2 3" key="1">
    <citation type="journal article" date="2016" name="Sci. Rep.">
        <title>Metabolic traits of an uncultured archaeal lineage -MSBL1- from brine pools of the Red Sea.</title>
        <authorList>
            <person name="Mwirichia R."/>
            <person name="Alam I."/>
            <person name="Rashid M."/>
            <person name="Vinu M."/>
            <person name="Ba-Alawi W."/>
            <person name="Anthony Kamau A."/>
            <person name="Kamanda Ngugi D."/>
            <person name="Goker M."/>
            <person name="Klenk H.P."/>
            <person name="Bajic V."/>
            <person name="Stingl U."/>
        </authorList>
    </citation>
    <scope>NUCLEOTIDE SEQUENCE [LARGE SCALE GENOMIC DNA]</scope>
    <source>
        <strain evidence="2">SCGC-AAA259I09</strain>
    </source>
</reference>
<feature type="region of interest" description="Disordered" evidence="1">
    <location>
        <begin position="1"/>
        <end position="29"/>
    </location>
</feature>
<gene>
    <name evidence="2" type="ORF">AKJ37_06825</name>
</gene>
<dbReference type="Proteomes" id="UP000070463">
    <property type="component" value="Unassembled WGS sequence"/>
</dbReference>
<dbReference type="EMBL" id="LHXR01000142">
    <property type="protein sequence ID" value="KXA95443.1"/>
    <property type="molecule type" value="Genomic_DNA"/>
</dbReference>
<feature type="compositionally biased region" description="Basic and acidic residues" evidence="1">
    <location>
        <begin position="1"/>
        <end position="17"/>
    </location>
</feature>
<protein>
    <submittedName>
        <fullName evidence="2">Uncharacterized protein</fullName>
    </submittedName>
</protein>
<evidence type="ECO:0000313" key="2">
    <source>
        <dbReference type="EMBL" id="KXA95443.1"/>
    </source>
</evidence>
<accession>A0A133UMK0</accession>
<evidence type="ECO:0000313" key="3">
    <source>
        <dbReference type="Proteomes" id="UP000070463"/>
    </source>
</evidence>
<dbReference type="AlphaFoldDB" id="A0A133UMK0"/>